<feature type="binding site" evidence="6">
    <location>
        <position position="212"/>
    </location>
    <ligand>
        <name>Mg(2+)</name>
        <dbReference type="ChEBI" id="CHEBI:18420"/>
    </ligand>
</feature>
<dbReference type="NCBIfam" id="TIGR00450">
    <property type="entry name" value="mnmE_trmE_thdF"/>
    <property type="match status" value="1"/>
</dbReference>
<evidence type="ECO:0000259" key="8">
    <source>
        <dbReference type="Pfam" id="PF01926"/>
    </source>
</evidence>
<evidence type="ECO:0000259" key="9">
    <source>
        <dbReference type="Pfam" id="PF10396"/>
    </source>
</evidence>
<dbReference type="InterPro" id="IPR031168">
    <property type="entry name" value="G_TrmE"/>
</dbReference>
<name>A0A110B4J5_HALHR</name>
<comment type="cofactor">
    <cofactor evidence="6">
        <name>K(+)</name>
        <dbReference type="ChEBI" id="CHEBI:29103"/>
    </cofactor>
    <text evidence="6">Binds 1 potassium ion per subunit.</text>
</comment>
<evidence type="ECO:0000256" key="6">
    <source>
        <dbReference type="HAMAP-Rule" id="MF_00379"/>
    </source>
</evidence>
<dbReference type="EMBL" id="AP017372">
    <property type="protein sequence ID" value="BAU56667.2"/>
    <property type="molecule type" value="Genomic_DNA"/>
</dbReference>
<feature type="binding site" evidence="6">
    <location>
        <begin position="227"/>
        <end position="233"/>
    </location>
    <ligand>
        <name>GTP</name>
        <dbReference type="ChEBI" id="CHEBI:37565"/>
    </ligand>
</feature>
<dbReference type="Pfam" id="PF10396">
    <property type="entry name" value="TrmE_N"/>
    <property type="match status" value="1"/>
</dbReference>
<dbReference type="Gene3D" id="1.20.120.430">
    <property type="entry name" value="tRNA modification GTPase MnmE domain 2"/>
    <property type="match status" value="1"/>
</dbReference>
<dbReference type="SUPFAM" id="SSF116878">
    <property type="entry name" value="TrmE connector domain"/>
    <property type="match status" value="1"/>
</dbReference>
<reference evidence="11" key="1">
    <citation type="submission" date="2016-02" db="EMBL/GenBank/DDBJ databases">
        <title>Halorhodospira halochloris DSM-1059 complete genome, version 2.</title>
        <authorList>
            <person name="Tsukatani Y."/>
        </authorList>
    </citation>
    <scope>NUCLEOTIDE SEQUENCE</scope>
    <source>
        <strain evidence="11">DSM 1059</strain>
    </source>
</reference>
<keyword evidence="12" id="KW-1185">Reference proteome</keyword>
<dbReference type="PANTHER" id="PTHR42714">
    <property type="entry name" value="TRNA MODIFICATION GTPASE GTPBP3"/>
    <property type="match status" value="1"/>
</dbReference>
<evidence type="ECO:0000256" key="3">
    <source>
        <dbReference type="ARBA" id="ARBA00022741"/>
    </source>
</evidence>
<dbReference type="CDD" id="cd14858">
    <property type="entry name" value="TrmE_N"/>
    <property type="match status" value="1"/>
</dbReference>
<dbReference type="Gene3D" id="3.40.50.300">
    <property type="entry name" value="P-loop containing nucleotide triphosphate hydrolases"/>
    <property type="match status" value="1"/>
</dbReference>
<dbReference type="GO" id="GO:0005737">
    <property type="term" value="C:cytoplasm"/>
    <property type="evidence" value="ECO:0007669"/>
    <property type="project" value="UniProtKB-SubCell"/>
</dbReference>
<feature type="binding site" evidence="6">
    <location>
        <position position="233"/>
    </location>
    <ligand>
        <name>Mg(2+)</name>
        <dbReference type="ChEBI" id="CHEBI:18420"/>
    </ligand>
</feature>
<keyword evidence="3 6" id="KW-0547">Nucleotide-binding</keyword>
<feature type="domain" description="MnmE helical" evidence="10">
    <location>
        <begin position="104"/>
        <end position="437"/>
    </location>
</feature>
<keyword evidence="5 6" id="KW-0342">GTP-binding</keyword>
<accession>A0A110B4J5</accession>
<dbReference type="InterPro" id="IPR025867">
    <property type="entry name" value="MnmE_helical"/>
</dbReference>
<evidence type="ECO:0000256" key="4">
    <source>
        <dbReference type="ARBA" id="ARBA00022958"/>
    </source>
</evidence>
<evidence type="ECO:0000256" key="2">
    <source>
        <dbReference type="ARBA" id="ARBA00022694"/>
    </source>
</evidence>
<keyword evidence="6" id="KW-0378">Hydrolase</keyword>
<proteinExistence type="inferred from homology"/>
<dbReference type="KEGG" id="hhk:HH1059_25840"/>
<keyword evidence="6" id="KW-0963">Cytoplasm</keyword>
<dbReference type="PANTHER" id="PTHR42714:SF2">
    <property type="entry name" value="TRNA MODIFICATION GTPASE GTPBP3, MITOCHONDRIAL"/>
    <property type="match status" value="1"/>
</dbReference>
<dbReference type="InterPro" id="IPR027417">
    <property type="entry name" value="P-loop_NTPase"/>
</dbReference>
<dbReference type="InterPro" id="IPR018948">
    <property type="entry name" value="GTP-bd_TrmE_N"/>
</dbReference>
<dbReference type="Pfam" id="PF01926">
    <property type="entry name" value="MMR_HSR1"/>
    <property type="match status" value="1"/>
</dbReference>
<dbReference type="InterPro" id="IPR004520">
    <property type="entry name" value="GTPase_MnmE"/>
</dbReference>
<dbReference type="GO" id="GO:0005525">
    <property type="term" value="F:GTP binding"/>
    <property type="evidence" value="ECO:0007669"/>
    <property type="project" value="UniProtKB-UniRule"/>
</dbReference>
<dbReference type="Pfam" id="PF12631">
    <property type="entry name" value="MnmE_helical"/>
    <property type="match status" value="1"/>
</dbReference>
<dbReference type="GO" id="GO:0003924">
    <property type="term" value="F:GTPase activity"/>
    <property type="evidence" value="ECO:0007669"/>
    <property type="project" value="UniProtKB-UniRule"/>
</dbReference>
<feature type="binding site" evidence="6">
    <location>
        <begin position="252"/>
        <end position="255"/>
    </location>
    <ligand>
        <name>GTP</name>
        <dbReference type="ChEBI" id="CHEBI:37565"/>
    </ligand>
</feature>
<evidence type="ECO:0000256" key="7">
    <source>
        <dbReference type="RuleBase" id="RU003313"/>
    </source>
</evidence>
<evidence type="ECO:0000313" key="12">
    <source>
        <dbReference type="Proteomes" id="UP000218890"/>
    </source>
</evidence>
<keyword evidence="6" id="KW-0460">Magnesium</keyword>
<dbReference type="GO" id="GO:0030488">
    <property type="term" value="P:tRNA methylation"/>
    <property type="evidence" value="ECO:0007669"/>
    <property type="project" value="TreeGrafter"/>
</dbReference>
<dbReference type="NCBIfam" id="NF003661">
    <property type="entry name" value="PRK05291.1-3"/>
    <property type="match status" value="1"/>
</dbReference>
<comment type="subunit">
    <text evidence="6">Homodimer. Heterotetramer of two MnmE and two MnmG subunits.</text>
</comment>
<keyword evidence="4 6" id="KW-0630">Potassium</keyword>
<keyword evidence="2 6" id="KW-0819">tRNA processing</keyword>
<comment type="similarity">
    <text evidence="1 6 7">Belongs to the TRAFAC class TrmE-Era-EngA-EngB-Septin-like GTPase superfamily. TrmE GTPase family.</text>
</comment>
<evidence type="ECO:0000256" key="5">
    <source>
        <dbReference type="ARBA" id="ARBA00023134"/>
    </source>
</evidence>
<organism evidence="11 12">
    <name type="scientific">Halorhodospira halochloris</name>
    <name type="common">Ectothiorhodospira halochloris</name>
    <dbReference type="NCBI Taxonomy" id="1052"/>
    <lineage>
        <taxon>Bacteria</taxon>
        <taxon>Pseudomonadati</taxon>
        <taxon>Pseudomonadota</taxon>
        <taxon>Gammaproteobacteria</taxon>
        <taxon>Chromatiales</taxon>
        <taxon>Ectothiorhodospiraceae</taxon>
        <taxon>Halorhodospira</taxon>
    </lineage>
</organism>
<dbReference type="SUPFAM" id="SSF52540">
    <property type="entry name" value="P-loop containing nucleoside triphosphate hydrolases"/>
    <property type="match status" value="1"/>
</dbReference>
<evidence type="ECO:0000259" key="10">
    <source>
        <dbReference type="Pfam" id="PF12631"/>
    </source>
</evidence>
<keyword evidence="6" id="KW-0479">Metal-binding</keyword>
<dbReference type="AlphaFoldDB" id="A0A110B4J5"/>
<dbReference type="InterPro" id="IPR005225">
    <property type="entry name" value="Small_GTP-bd"/>
</dbReference>
<dbReference type="Proteomes" id="UP000218890">
    <property type="component" value="Chromosome"/>
</dbReference>
<dbReference type="GO" id="GO:0002098">
    <property type="term" value="P:tRNA wobble uridine modification"/>
    <property type="evidence" value="ECO:0007669"/>
    <property type="project" value="TreeGrafter"/>
</dbReference>
<evidence type="ECO:0000313" key="11">
    <source>
        <dbReference type="EMBL" id="BAU56667.2"/>
    </source>
</evidence>
<dbReference type="InterPro" id="IPR006073">
    <property type="entry name" value="GTP-bd"/>
</dbReference>
<comment type="function">
    <text evidence="6">Exhibits a very high intrinsic GTPase hydrolysis rate. Involved in the addition of a carboxymethylaminomethyl (cmnm) group at the wobble position (U34) of certain tRNAs, forming tRNA-cmnm(5)s(2)U34.</text>
</comment>
<dbReference type="HAMAP" id="MF_00379">
    <property type="entry name" value="GTPase_MnmE"/>
    <property type="match status" value="1"/>
</dbReference>
<dbReference type="NCBIfam" id="TIGR00231">
    <property type="entry name" value="small_GTP"/>
    <property type="match status" value="1"/>
</dbReference>
<dbReference type="GO" id="GO:0046872">
    <property type="term" value="F:metal ion binding"/>
    <property type="evidence" value="ECO:0007669"/>
    <property type="project" value="UniProtKB-KW"/>
</dbReference>
<evidence type="ECO:0000256" key="1">
    <source>
        <dbReference type="ARBA" id="ARBA00011043"/>
    </source>
</evidence>
<gene>
    <name evidence="6 11" type="primary">mnmE</name>
    <name evidence="6" type="synonym">trmE</name>
    <name evidence="11" type="ORF">HH1059_25840</name>
</gene>
<feature type="domain" description="GTP-binding protein TrmE N-terminal" evidence="9">
    <location>
        <begin position="2"/>
        <end position="101"/>
    </location>
</feature>
<sequence length="440" mass="47841">MAIIRISGPIACDVAESIAGNIPSHRIAALRTFRNSSGEAIDTGLVIPFLQPNSYTGEDVVELQCHGGPAVVTALFSEVCSAGARPAERGEFTERAFLNGQLDLSQAEAIAALIDAESQAARKAALRSLDGSYGNLIRDIADRILELRSRIEATLDFPDEEDITDFNKPYLINELCEINSEINGLLQRAENGLKLRSGYQISLVGRPNVGKSKLMNVLVGRESSIVTDTEGTTRDLIRERFECNTQTVDLVDTAGIRFSESINSIELEGIRRAQQQIEESDIALLVIELHKGLGEDDIEVLRLIPEGKSLIVACNKADLCDDRASDLAYIADNAGIDEARVIPVSAISGTGLHTLREIIADVVADSDHGDVYASEQRHVDSFSSCKSHLEAAVNAYEREYDIAIVAEHLRNAQNSLSEITGHVTPEHVLDSIFSKFCIGK</sequence>
<feature type="binding site" evidence="6">
    <location>
        <begin position="315"/>
        <end position="318"/>
    </location>
    <ligand>
        <name>GTP</name>
        <dbReference type="ChEBI" id="CHEBI:37565"/>
    </ligand>
</feature>
<protein>
    <recommendedName>
        <fullName evidence="6">tRNA modification GTPase MnmE</fullName>
        <ecNumber evidence="6">3.6.-.-</ecNumber>
    </recommendedName>
</protein>
<dbReference type="InterPro" id="IPR027368">
    <property type="entry name" value="MnmE_dom2"/>
</dbReference>
<comment type="subcellular location">
    <subcellularLocation>
        <location evidence="6">Cytoplasm</location>
    </subcellularLocation>
</comment>
<dbReference type="Gene3D" id="3.30.1360.120">
    <property type="entry name" value="Probable tRNA modification gtpase trme, domain 1"/>
    <property type="match status" value="1"/>
</dbReference>
<dbReference type="CDD" id="cd04164">
    <property type="entry name" value="trmE"/>
    <property type="match status" value="1"/>
</dbReference>
<feature type="domain" description="G" evidence="8">
    <location>
        <begin position="201"/>
        <end position="316"/>
    </location>
</feature>
<comment type="caution">
    <text evidence="6">Lacks conserved residue(s) required for the propagation of feature annotation.</text>
</comment>
<dbReference type="EC" id="3.6.-.-" evidence="6"/>
<dbReference type="InterPro" id="IPR027266">
    <property type="entry name" value="TrmE/GcvT-like"/>
</dbReference>